<dbReference type="InterPro" id="IPR050736">
    <property type="entry name" value="Sensor_HK_Regulatory"/>
</dbReference>
<dbReference type="EMBL" id="FRDN01000003">
    <property type="protein sequence ID" value="SHN49731.1"/>
    <property type="molecule type" value="Genomic_DNA"/>
</dbReference>
<keyword evidence="8" id="KW-1133">Transmembrane helix</keyword>
<proteinExistence type="predicted"/>
<keyword evidence="7" id="KW-0902">Two-component regulatory system</keyword>
<reference evidence="11" key="1">
    <citation type="submission" date="2016-12" db="EMBL/GenBank/DDBJ databases">
        <authorList>
            <person name="Varghese N."/>
            <person name="Submissions S."/>
        </authorList>
    </citation>
    <scope>NUCLEOTIDE SEQUENCE [LARGE SCALE GENOMIC DNA]</scope>
    <source>
        <strain evidence="11">DSM 11544</strain>
    </source>
</reference>
<evidence type="ECO:0000256" key="5">
    <source>
        <dbReference type="ARBA" id="ARBA00022679"/>
    </source>
</evidence>
<dbReference type="InterPro" id="IPR036097">
    <property type="entry name" value="HisK_dim/P_sf"/>
</dbReference>
<dbReference type="InterPro" id="IPR003594">
    <property type="entry name" value="HATPase_dom"/>
</dbReference>
<dbReference type="InterPro" id="IPR036890">
    <property type="entry name" value="HATPase_C_sf"/>
</dbReference>
<keyword evidence="4" id="KW-0597">Phosphoprotein</keyword>
<dbReference type="EC" id="2.7.13.3" evidence="3"/>
<keyword evidence="11" id="KW-1185">Reference proteome</keyword>
<feature type="domain" description="Histidine kinase" evidence="9">
    <location>
        <begin position="390"/>
        <end position="602"/>
    </location>
</feature>
<dbReference type="PROSITE" id="PS50109">
    <property type="entry name" value="HIS_KIN"/>
    <property type="match status" value="1"/>
</dbReference>
<dbReference type="GO" id="GO:0016020">
    <property type="term" value="C:membrane"/>
    <property type="evidence" value="ECO:0007669"/>
    <property type="project" value="UniProtKB-SubCell"/>
</dbReference>
<evidence type="ECO:0000256" key="1">
    <source>
        <dbReference type="ARBA" id="ARBA00000085"/>
    </source>
</evidence>
<keyword evidence="5" id="KW-0808">Transferase</keyword>
<evidence type="ECO:0000256" key="3">
    <source>
        <dbReference type="ARBA" id="ARBA00012438"/>
    </source>
</evidence>
<sequence>MRSSLLNGLVVLLIGIGIAAGALYINYRQVDLPASGIADFSEQTVYRLGDFSHSGNALYEAELLLSGTDPSNNTALIFVNFTDFRVYLDESLLYDGLGMIPASKAVVCPLPEEGRDLAHLKLTVVTEHWPFLGNVYWGREAPCQSFVDTYNALRVFSFGLLTAMFLYGFSLYINKRNERYLLDFIFYTATMCLWFIWESGFAIPPLEFDIGRNIFNTLTLMLSLRLTLRILSPDCDGWIHKVFSAPGIAAATGLFVIIHIVSPGSIANITGLFFSTSLVIVVYHCLKYHGGSLHLLIGLVIMHELRFINRQPLLTESFYTSAISGTPVYELPFILMFMLVVNKKYSNKFKDYEQLNISLRESNNYLDHMVEQRTAHIKKAQEQRHNLMLNVFHDLRSPLFIMKGYLDNLDLSRPDIHKQLATIKGRLDFIIHLSEDLFLTAKLEGRHLMFVEENLDLSQSIQTLADASRLVAEEKGIELVCKIEPPPGYVWGDPYRIEQALQNIVHNAIHYTPSGGTVDLMIQYDELHATILVRDTGKGISEEELPKVFTRYYRAGKPDKSASSGLGLSIAYEIITQQRGSIQVESIVGQGTLFRVSFPYSKSGLRRTDDD</sequence>
<dbReference type="AlphaFoldDB" id="A0A1M7RU04"/>
<evidence type="ECO:0000313" key="11">
    <source>
        <dbReference type="Proteomes" id="UP000184010"/>
    </source>
</evidence>
<dbReference type="GO" id="GO:0000155">
    <property type="term" value="F:phosphorelay sensor kinase activity"/>
    <property type="evidence" value="ECO:0007669"/>
    <property type="project" value="InterPro"/>
</dbReference>
<comment type="catalytic activity">
    <reaction evidence="1">
        <text>ATP + protein L-histidine = ADP + protein N-phospho-L-histidine.</text>
        <dbReference type="EC" id="2.7.13.3"/>
    </reaction>
</comment>
<dbReference type="InterPro" id="IPR003661">
    <property type="entry name" value="HisK_dim/P_dom"/>
</dbReference>
<dbReference type="PANTHER" id="PTHR43711">
    <property type="entry name" value="TWO-COMPONENT HISTIDINE KINASE"/>
    <property type="match status" value="1"/>
</dbReference>
<protein>
    <recommendedName>
        <fullName evidence="3">histidine kinase</fullName>
        <ecNumber evidence="3">2.7.13.3</ecNumber>
    </recommendedName>
</protein>
<dbReference type="CDD" id="cd00082">
    <property type="entry name" value="HisKA"/>
    <property type="match status" value="1"/>
</dbReference>
<feature type="transmembrane region" description="Helical" evidence="8">
    <location>
        <begin position="152"/>
        <end position="173"/>
    </location>
</feature>
<keyword evidence="8" id="KW-0812">Transmembrane</keyword>
<feature type="transmembrane region" description="Helical" evidence="8">
    <location>
        <begin position="321"/>
        <end position="341"/>
    </location>
</feature>
<dbReference type="Gene3D" id="3.30.565.10">
    <property type="entry name" value="Histidine kinase-like ATPase, C-terminal domain"/>
    <property type="match status" value="1"/>
</dbReference>
<name>A0A1M7RU04_9FIRM</name>
<dbReference type="Proteomes" id="UP000184010">
    <property type="component" value="Unassembled WGS sequence"/>
</dbReference>
<comment type="subcellular location">
    <subcellularLocation>
        <location evidence="2">Membrane</location>
    </subcellularLocation>
</comment>
<evidence type="ECO:0000259" key="9">
    <source>
        <dbReference type="PROSITE" id="PS50109"/>
    </source>
</evidence>
<evidence type="ECO:0000313" key="10">
    <source>
        <dbReference type="EMBL" id="SHN49731.1"/>
    </source>
</evidence>
<dbReference type="Gene3D" id="1.10.287.130">
    <property type="match status" value="1"/>
</dbReference>
<gene>
    <name evidence="10" type="ORF">SAMN02745215_00098</name>
</gene>
<dbReference type="FunFam" id="3.30.565.10:FF:000006">
    <property type="entry name" value="Sensor histidine kinase WalK"/>
    <property type="match status" value="1"/>
</dbReference>
<dbReference type="InterPro" id="IPR004358">
    <property type="entry name" value="Sig_transdc_His_kin-like_C"/>
</dbReference>
<feature type="transmembrane region" description="Helical" evidence="8">
    <location>
        <begin position="180"/>
        <end position="197"/>
    </location>
</feature>
<evidence type="ECO:0000256" key="8">
    <source>
        <dbReference type="SAM" id="Phobius"/>
    </source>
</evidence>
<organism evidence="10 11">
    <name type="scientific">Desulfitobacterium chlororespirans DSM 11544</name>
    <dbReference type="NCBI Taxonomy" id="1121395"/>
    <lineage>
        <taxon>Bacteria</taxon>
        <taxon>Bacillati</taxon>
        <taxon>Bacillota</taxon>
        <taxon>Clostridia</taxon>
        <taxon>Eubacteriales</taxon>
        <taxon>Desulfitobacteriaceae</taxon>
        <taxon>Desulfitobacterium</taxon>
    </lineage>
</organism>
<evidence type="ECO:0000256" key="7">
    <source>
        <dbReference type="ARBA" id="ARBA00023012"/>
    </source>
</evidence>
<dbReference type="SMART" id="SM00387">
    <property type="entry name" value="HATPase_c"/>
    <property type="match status" value="1"/>
</dbReference>
<evidence type="ECO:0000256" key="4">
    <source>
        <dbReference type="ARBA" id="ARBA00022553"/>
    </source>
</evidence>
<dbReference type="STRING" id="1121395.SAMN02745215_00098"/>
<dbReference type="PANTHER" id="PTHR43711:SF1">
    <property type="entry name" value="HISTIDINE KINASE 1"/>
    <property type="match status" value="1"/>
</dbReference>
<dbReference type="RefSeq" id="WP_072770784.1">
    <property type="nucleotide sequence ID" value="NZ_FRDN01000003.1"/>
</dbReference>
<dbReference type="SUPFAM" id="SSF55874">
    <property type="entry name" value="ATPase domain of HSP90 chaperone/DNA topoisomerase II/histidine kinase"/>
    <property type="match status" value="1"/>
</dbReference>
<evidence type="ECO:0000256" key="6">
    <source>
        <dbReference type="ARBA" id="ARBA00022777"/>
    </source>
</evidence>
<dbReference type="PRINTS" id="PR00344">
    <property type="entry name" value="BCTRLSENSOR"/>
</dbReference>
<keyword evidence="6 10" id="KW-0418">Kinase</keyword>
<feature type="transmembrane region" description="Helical" evidence="8">
    <location>
        <begin position="243"/>
        <end position="260"/>
    </location>
</feature>
<dbReference type="SUPFAM" id="SSF47384">
    <property type="entry name" value="Homodimeric domain of signal transducing histidine kinase"/>
    <property type="match status" value="1"/>
</dbReference>
<keyword evidence="8" id="KW-0472">Membrane</keyword>
<accession>A0A1M7RU04</accession>
<dbReference type="InterPro" id="IPR005467">
    <property type="entry name" value="His_kinase_dom"/>
</dbReference>
<evidence type="ECO:0000256" key="2">
    <source>
        <dbReference type="ARBA" id="ARBA00004370"/>
    </source>
</evidence>
<dbReference type="Pfam" id="PF02518">
    <property type="entry name" value="HATPase_c"/>
    <property type="match status" value="1"/>
</dbReference>